<keyword evidence="3" id="KW-0732">Signal</keyword>
<dbReference type="PROSITE" id="PS01039">
    <property type="entry name" value="SBP_BACTERIAL_3"/>
    <property type="match status" value="1"/>
</dbReference>
<dbReference type="RefSeq" id="WP_015229373.1">
    <property type="nucleotide sequence ID" value="NC_019780.1"/>
</dbReference>
<dbReference type="GO" id="GO:0006865">
    <property type="term" value="P:amino acid transport"/>
    <property type="evidence" value="ECO:0007669"/>
    <property type="project" value="TreeGrafter"/>
</dbReference>
<dbReference type="Pfam" id="PF00497">
    <property type="entry name" value="SBP_bac_3"/>
    <property type="match status" value="1"/>
</dbReference>
<feature type="domain" description="Solute-binding protein family 3/N-terminal" evidence="5">
    <location>
        <begin position="46"/>
        <end position="268"/>
    </location>
</feature>
<dbReference type="InterPro" id="IPR051455">
    <property type="entry name" value="Bact_solute-bind_prot3"/>
</dbReference>
<evidence type="ECO:0000259" key="5">
    <source>
        <dbReference type="SMART" id="SM00062"/>
    </source>
</evidence>
<dbReference type="SUPFAM" id="SSF53850">
    <property type="entry name" value="Periplasmic binding protein-like II"/>
    <property type="match status" value="1"/>
</dbReference>
<dbReference type="OrthoDB" id="457005at2"/>
<dbReference type="InterPro" id="IPR018313">
    <property type="entry name" value="SBP_3_CS"/>
</dbReference>
<evidence type="ECO:0000256" key="4">
    <source>
        <dbReference type="RuleBase" id="RU003744"/>
    </source>
</evidence>
<dbReference type="Proteomes" id="UP000010482">
    <property type="component" value="Chromosome"/>
</dbReference>
<dbReference type="GO" id="GO:0005576">
    <property type="term" value="C:extracellular region"/>
    <property type="evidence" value="ECO:0007669"/>
    <property type="project" value="TreeGrafter"/>
</dbReference>
<dbReference type="eggNOG" id="COG0834">
    <property type="taxonomic scope" value="Bacteria"/>
</dbReference>
<dbReference type="SMART" id="SM00062">
    <property type="entry name" value="PBPb"/>
    <property type="match status" value="1"/>
</dbReference>
<organism evidence="6 7">
    <name type="scientific">Dactylococcopsis salina (strain PCC 8305)</name>
    <name type="common">Myxobactron salinum</name>
    <dbReference type="NCBI Taxonomy" id="13035"/>
    <lineage>
        <taxon>Bacteria</taxon>
        <taxon>Bacillati</taxon>
        <taxon>Cyanobacteriota</taxon>
        <taxon>Cyanophyceae</taxon>
        <taxon>Nodosilineales</taxon>
        <taxon>Cymatolegaceae</taxon>
        <taxon>Dactylococcopsis</taxon>
    </lineage>
</organism>
<dbReference type="HOGENOM" id="CLU_019602_18_4_3"/>
<name>K9YTX0_DACS8</name>
<dbReference type="Gene3D" id="3.40.190.10">
    <property type="entry name" value="Periplasmic binding protein-like II"/>
    <property type="match status" value="2"/>
</dbReference>
<evidence type="ECO:0000313" key="6">
    <source>
        <dbReference type="EMBL" id="AFZ50376.1"/>
    </source>
</evidence>
<sequence length="270" mass="29626">MVKVNSVSWGSRVLSLGYGLLLGSIFPLLPTPIQAAELAEIETRGRLVVAVKDNLRPLGFAGENGRLQGFEIDLARQLAKQILGDINAVTLQPVSNRQRLSVVIDGTVDLTIAQVSQTVTRSRLVSFSPYYYLDRTAFVSKDQELVSLDEVGSRSIAVLNQSSTIAEVRYHLPEAQLVGVNSYQEALSLLETGKVATFAGDETVLTGWIQEYPQYHLLSERIGGEALAVVMPKGLQYASLRQAVNEAIRELKASGWLQQKAEEWGLKIDN</sequence>
<dbReference type="KEGG" id="dsl:Dacsa_1712"/>
<evidence type="ECO:0000313" key="7">
    <source>
        <dbReference type="Proteomes" id="UP000010482"/>
    </source>
</evidence>
<dbReference type="PANTHER" id="PTHR30085:SF6">
    <property type="entry name" value="ABC TRANSPORTER GLUTAMINE-BINDING PROTEIN GLNH"/>
    <property type="match status" value="1"/>
</dbReference>
<protein>
    <submittedName>
        <fullName evidence="6">Periplasmic component of amino acid ABC-type transporter/signal transduction system</fullName>
    </submittedName>
</protein>
<dbReference type="PANTHER" id="PTHR30085">
    <property type="entry name" value="AMINO ACID ABC TRANSPORTER PERMEASE"/>
    <property type="match status" value="1"/>
</dbReference>
<reference evidence="6" key="1">
    <citation type="submission" date="2012-04" db="EMBL/GenBank/DDBJ databases">
        <title>Finished genome of Dactylococcopsis salina PCC 8305.</title>
        <authorList>
            <consortium name="US DOE Joint Genome Institute"/>
            <person name="Gugger M."/>
            <person name="Coursin T."/>
            <person name="Rippka R."/>
            <person name="Tandeau De Marsac N."/>
            <person name="Huntemann M."/>
            <person name="Wei C.-L."/>
            <person name="Han J."/>
            <person name="Detter J.C."/>
            <person name="Han C."/>
            <person name="Tapia R."/>
            <person name="Daligault H."/>
            <person name="Chen A."/>
            <person name="Krypides N."/>
            <person name="Mavromatis K."/>
            <person name="Markowitz V."/>
            <person name="Szeto E."/>
            <person name="Ivanova N."/>
            <person name="Ovchinnikova G."/>
            <person name="Pagani I."/>
            <person name="Pati A."/>
            <person name="Goodwin L."/>
            <person name="Peters L."/>
            <person name="Pitluck S."/>
            <person name="Woyke T."/>
            <person name="Kerfeld C."/>
        </authorList>
    </citation>
    <scope>NUCLEOTIDE SEQUENCE [LARGE SCALE GENOMIC DNA]</scope>
    <source>
        <strain evidence="6">PCC 8305</strain>
    </source>
</reference>
<keyword evidence="2" id="KW-0813">Transport</keyword>
<dbReference type="EMBL" id="CP003944">
    <property type="protein sequence ID" value="AFZ50376.1"/>
    <property type="molecule type" value="Genomic_DNA"/>
</dbReference>
<proteinExistence type="inferred from homology"/>
<keyword evidence="7" id="KW-1185">Reference proteome</keyword>
<evidence type="ECO:0000256" key="2">
    <source>
        <dbReference type="ARBA" id="ARBA00022448"/>
    </source>
</evidence>
<accession>K9YTX0</accession>
<dbReference type="AlphaFoldDB" id="K9YTX0"/>
<gene>
    <name evidence="6" type="ORF">Dacsa_1712</name>
</gene>
<dbReference type="GO" id="GO:0030288">
    <property type="term" value="C:outer membrane-bounded periplasmic space"/>
    <property type="evidence" value="ECO:0007669"/>
    <property type="project" value="TreeGrafter"/>
</dbReference>
<evidence type="ECO:0000256" key="1">
    <source>
        <dbReference type="ARBA" id="ARBA00010333"/>
    </source>
</evidence>
<comment type="similarity">
    <text evidence="1 4">Belongs to the bacterial solute-binding protein 3 family.</text>
</comment>
<dbReference type="InterPro" id="IPR001638">
    <property type="entry name" value="Solute-binding_3/MltF_N"/>
</dbReference>
<evidence type="ECO:0000256" key="3">
    <source>
        <dbReference type="ARBA" id="ARBA00022729"/>
    </source>
</evidence>
<dbReference type="STRING" id="13035.Dacsa_1712"/>